<dbReference type="Pfam" id="PF17937">
    <property type="entry name" value="TetR_C_28"/>
    <property type="match status" value="1"/>
</dbReference>
<evidence type="ECO:0000259" key="5">
    <source>
        <dbReference type="PROSITE" id="PS50977"/>
    </source>
</evidence>
<dbReference type="PANTHER" id="PTHR30055">
    <property type="entry name" value="HTH-TYPE TRANSCRIPTIONAL REGULATOR RUTR"/>
    <property type="match status" value="1"/>
</dbReference>
<evidence type="ECO:0000256" key="3">
    <source>
        <dbReference type="ARBA" id="ARBA00023163"/>
    </source>
</evidence>
<dbReference type="SUPFAM" id="SSF48498">
    <property type="entry name" value="Tetracyclin repressor-like, C-terminal domain"/>
    <property type="match status" value="1"/>
</dbReference>
<dbReference type="InterPro" id="IPR050109">
    <property type="entry name" value="HTH-type_TetR-like_transc_reg"/>
</dbReference>
<evidence type="ECO:0000313" key="6">
    <source>
        <dbReference type="EMBL" id="TRZ39386.1"/>
    </source>
</evidence>
<gene>
    <name evidence="6" type="ORF">CEQ21_07435</name>
</gene>
<name>A0A553SQY3_NIACI</name>
<organism evidence="6">
    <name type="scientific">Niallia circulans</name>
    <name type="common">Bacillus circulans</name>
    <dbReference type="NCBI Taxonomy" id="1397"/>
    <lineage>
        <taxon>Bacteria</taxon>
        <taxon>Bacillati</taxon>
        <taxon>Bacillota</taxon>
        <taxon>Bacilli</taxon>
        <taxon>Bacillales</taxon>
        <taxon>Bacillaceae</taxon>
        <taxon>Niallia</taxon>
    </lineage>
</organism>
<dbReference type="GO" id="GO:0000976">
    <property type="term" value="F:transcription cis-regulatory region binding"/>
    <property type="evidence" value="ECO:0007669"/>
    <property type="project" value="TreeGrafter"/>
</dbReference>
<dbReference type="AlphaFoldDB" id="A0A553SQY3"/>
<dbReference type="InterPro" id="IPR009057">
    <property type="entry name" value="Homeodomain-like_sf"/>
</dbReference>
<dbReference type="Gene3D" id="1.10.357.10">
    <property type="entry name" value="Tetracycline Repressor, domain 2"/>
    <property type="match status" value="1"/>
</dbReference>
<dbReference type="PROSITE" id="PS50977">
    <property type="entry name" value="HTH_TETR_2"/>
    <property type="match status" value="1"/>
</dbReference>
<evidence type="ECO:0000256" key="1">
    <source>
        <dbReference type="ARBA" id="ARBA00023015"/>
    </source>
</evidence>
<dbReference type="SUPFAM" id="SSF46689">
    <property type="entry name" value="Homeodomain-like"/>
    <property type="match status" value="1"/>
</dbReference>
<keyword evidence="3" id="KW-0804">Transcription</keyword>
<dbReference type="InterPro" id="IPR001647">
    <property type="entry name" value="HTH_TetR"/>
</dbReference>
<dbReference type="EMBL" id="RIBP01000002">
    <property type="protein sequence ID" value="TRZ39386.1"/>
    <property type="molecule type" value="Genomic_DNA"/>
</dbReference>
<reference evidence="6" key="1">
    <citation type="submission" date="2018-10" db="EMBL/GenBank/DDBJ databases">
        <title>FDA dAtabase for Regulatory Grade micrObial Sequences (FDA-ARGOS): Supporting development and validation of Infectious Disease Dx tests.</title>
        <authorList>
            <person name="Minogue T."/>
            <person name="Wolcott M."/>
            <person name="Wasieloski L."/>
            <person name="Aguilar W."/>
            <person name="Moore D."/>
            <person name="Tallon L.J."/>
            <person name="Sadzewicz L."/>
            <person name="Sengamalay N."/>
            <person name="Ott S."/>
            <person name="Godinez A."/>
            <person name="Nagaraj S."/>
            <person name="Vavikolanu K."/>
            <person name="Vyas G."/>
            <person name="Nadendla S."/>
            <person name="Aluvathingal J."/>
            <person name="Sichtig H."/>
        </authorList>
    </citation>
    <scope>NUCLEOTIDE SEQUENCE</scope>
    <source>
        <strain evidence="6">FDAARGOS_343</strain>
        <plasmid evidence="6">unnamed1</plasmid>
    </source>
</reference>
<dbReference type="RefSeq" id="WP_185762697.1">
    <property type="nucleotide sequence ID" value="NZ_CM017505.1"/>
</dbReference>
<protein>
    <submittedName>
        <fullName evidence="6">TetR/AcrR family transcriptional regulator</fullName>
    </submittedName>
</protein>
<dbReference type="InterPro" id="IPR041479">
    <property type="entry name" value="TetR_CgmR_C"/>
</dbReference>
<keyword evidence="6" id="KW-0614">Plasmid</keyword>
<dbReference type="PRINTS" id="PR00455">
    <property type="entry name" value="HTHTETR"/>
</dbReference>
<accession>A0A553SQY3</accession>
<keyword evidence="1" id="KW-0805">Transcription regulation</keyword>
<dbReference type="InterPro" id="IPR036271">
    <property type="entry name" value="Tet_transcr_reg_TetR-rel_C_sf"/>
</dbReference>
<proteinExistence type="predicted"/>
<evidence type="ECO:0000256" key="4">
    <source>
        <dbReference type="PROSITE-ProRule" id="PRU00335"/>
    </source>
</evidence>
<sequence>MNSNSKRELLLLATAKIINEVGANNLTLEAVAKEAGVSKGGLLHHFPNKQSLLKSMVEEATNVLQDEILQRVSNDENSIGKWTRGYLGTVEEKNGDDNGIDAAMIATLLLDPDLLRSYQEKYDFIKDNIENDGIDPIEANIVRLAIDGLWLGEIFGLGNLDDNMRTKILGRLHEISLKTNKEN</sequence>
<comment type="caution">
    <text evidence="6">The sequence shown here is derived from an EMBL/GenBank/DDBJ whole genome shotgun (WGS) entry which is preliminary data.</text>
</comment>
<keyword evidence="2 4" id="KW-0238">DNA-binding</keyword>
<feature type="DNA-binding region" description="H-T-H motif" evidence="4">
    <location>
        <begin position="27"/>
        <end position="46"/>
    </location>
</feature>
<geneLocation type="plasmid" evidence="6">
    <name>unnamed1</name>
</geneLocation>
<evidence type="ECO:0000256" key="2">
    <source>
        <dbReference type="ARBA" id="ARBA00023125"/>
    </source>
</evidence>
<feature type="domain" description="HTH tetR-type" evidence="5">
    <location>
        <begin position="4"/>
        <end position="64"/>
    </location>
</feature>
<dbReference type="Proteomes" id="UP000319837">
    <property type="component" value="Plasmid unnamed1"/>
</dbReference>
<dbReference type="PANTHER" id="PTHR30055:SF234">
    <property type="entry name" value="HTH-TYPE TRANSCRIPTIONAL REGULATOR BETI"/>
    <property type="match status" value="1"/>
</dbReference>
<dbReference type="GO" id="GO:0003700">
    <property type="term" value="F:DNA-binding transcription factor activity"/>
    <property type="evidence" value="ECO:0007669"/>
    <property type="project" value="TreeGrafter"/>
</dbReference>
<dbReference type="Pfam" id="PF00440">
    <property type="entry name" value="TetR_N"/>
    <property type="match status" value="1"/>
</dbReference>